<evidence type="ECO:0000256" key="1">
    <source>
        <dbReference type="SAM" id="MobiDB-lite"/>
    </source>
</evidence>
<feature type="region of interest" description="Disordered" evidence="1">
    <location>
        <begin position="1"/>
        <end position="33"/>
    </location>
</feature>
<reference evidence="2" key="1">
    <citation type="submission" date="2021-01" db="EMBL/GenBank/DDBJ databases">
        <authorList>
            <person name="Corre E."/>
            <person name="Pelletier E."/>
            <person name="Niang G."/>
            <person name="Scheremetjew M."/>
            <person name="Finn R."/>
            <person name="Kale V."/>
            <person name="Holt S."/>
            <person name="Cochrane G."/>
            <person name="Meng A."/>
            <person name="Brown T."/>
            <person name="Cohen L."/>
        </authorList>
    </citation>
    <scope>NUCLEOTIDE SEQUENCE</scope>
    <source>
        <strain evidence="2">CCMP1756</strain>
    </source>
</reference>
<dbReference type="AlphaFoldDB" id="A0A7S3ZJV4"/>
<reference evidence="3" key="2">
    <citation type="submission" date="2021-11" db="EMBL/GenBank/DDBJ databases">
        <authorList>
            <consortium name="Genoscope - CEA"/>
            <person name="William W."/>
        </authorList>
    </citation>
    <scope>NUCLEOTIDE SEQUENCE</scope>
</reference>
<feature type="compositionally biased region" description="Pro residues" evidence="1">
    <location>
        <begin position="1"/>
        <end position="10"/>
    </location>
</feature>
<keyword evidence="4" id="KW-1185">Reference proteome</keyword>
<protein>
    <submittedName>
        <fullName evidence="2">Uncharacterized protein</fullName>
    </submittedName>
</protein>
<sequence>MSQPPQPTPGEPKKRRPAEPKKMRRRFTGGPPVIKKFSARAGPRRIPDSAELGAMHVVMKSGAILPQGPQHKDFYKTVNLLLTCSAELEVVAVEVDNLEERRPLLDGVAAALDQALPLLRPSSSTDCDDEDPWAWKLTAVNVDLKARKAESRLARALLAILRNLAQVPVNRGAIANHPVLLHHVLDLLEPELLGLESAAFAIDILVSVVKHVEIGGAFLEQPILRHYLLRGFDGDVATQRVLRAAAGLPGLAPPIHRCRRVEGGLCGDEPRLKARLARRVFRVIRAGLHFGAARDASTLLLPHQNDVSKVSVRLADALRQPGALARLKMHQRHMALRSLEALGQLRSSEWNNVAFAKTPQDVAKLCRDRLAFHDLDDMRIVDSECRLAALEALLLLVDAGPLSAATVAARRNVVDLAAAVIAAAHARYAEPPALASGPAEPPAARPPVYEHARGGLCCVGRLPSDIAAPPLPPTDDTGDRLAPPRSVRAETVRIAAALLAALAHADIDARARVKALAPLLVPVAATDEAVADLLFTKLRAALGDGENPRSRRKVN</sequence>
<dbReference type="EMBL" id="CAKKNE010000003">
    <property type="protein sequence ID" value="CAH0370931.1"/>
    <property type="molecule type" value="Genomic_DNA"/>
</dbReference>
<dbReference type="EMBL" id="HBIW01000636">
    <property type="protein sequence ID" value="CAE0685098.1"/>
    <property type="molecule type" value="Transcribed_RNA"/>
</dbReference>
<dbReference type="Proteomes" id="UP000789595">
    <property type="component" value="Unassembled WGS sequence"/>
</dbReference>
<gene>
    <name evidence="2" type="ORF">PCAL00307_LOCUS532</name>
    <name evidence="3" type="ORF">PECAL_3P08470</name>
</gene>
<evidence type="ECO:0000313" key="4">
    <source>
        <dbReference type="Proteomes" id="UP000789595"/>
    </source>
</evidence>
<evidence type="ECO:0000313" key="3">
    <source>
        <dbReference type="EMBL" id="CAH0370931.1"/>
    </source>
</evidence>
<organism evidence="2">
    <name type="scientific">Pelagomonas calceolata</name>
    <dbReference type="NCBI Taxonomy" id="35677"/>
    <lineage>
        <taxon>Eukaryota</taxon>
        <taxon>Sar</taxon>
        <taxon>Stramenopiles</taxon>
        <taxon>Ochrophyta</taxon>
        <taxon>Pelagophyceae</taxon>
        <taxon>Pelagomonadales</taxon>
        <taxon>Pelagomonadaceae</taxon>
        <taxon>Pelagomonas</taxon>
    </lineage>
</organism>
<dbReference type="OrthoDB" id="10666296at2759"/>
<evidence type="ECO:0000313" key="2">
    <source>
        <dbReference type="EMBL" id="CAE0685098.1"/>
    </source>
</evidence>
<name>A0A7S3ZJV4_9STRA</name>
<accession>A0A7S3ZJV4</accession>
<proteinExistence type="predicted"/>